<protein>
    <submittedName>
        <fullName evidence="2">Uncharacterized protein</fullName>
    </submittedName>
</protein>
<feature type="transmembrane region" description="Helical" evidence="1">
    <location>
        <begin position="59"/>
        <end position="79"/>
    </location>
</feature>
<sequence length="152" mass="15931">MAAISTITPARHGIDRLVRNVETGRFERTLSALTAAGALVTAAEIYFEHDSASFGNKLMWLPVALGPVGAAAGVAGFCSHRMAKTALPLASAAIVANGLQGTYLHARGIAQKPGGWRNARYNIEMGPPLLAPLLVTMVGGMGLLAALLRRER</sequence>
<dbReference type="OrthoDB" id="69557at2"/>
<gene>
    <name evidence="2" type="ORF">SAMN04487968_10926</name>
</gene>
<dbReference type="RefSeq" id="WP_091124366.1">
    <property type="nucleotide sequence ID" value="NZ_FOLB01000009.1"/>
</dbReference>
<reference evidence="2 3" key="1">
    <citation type="submission" date="2016-10" db="EMBL/GenBank/DDBJ databases">
        <authorList>
            <person name="de Groot N.N."/>
        </authorList>
    </citation>
    <scope>NUCLEOTIDE SEQUENCE [LARGE SCALE GENOMIC DNA]</scope>
    <source>
        <strain evidence="2 3">CGMCC 1.7056</strain>
    </source>
</reference>
<feature type="transmembrane region" description="Helical" evidence="1">
    <location>
        <begin position="126"/>
        <end position="148"/>
    </location>
</feature>
<keyword evidence="1" id="KW-1133">Transmembrane helix</keyword>
<dbReference type="Proteomes" id="UP000198832">
    <property type="component" value="Unassembled WGS sequence"/>
</dbReference>
<accession>A0A1I1KVN2</accession>
<feature type="transmembrane region" description="Helical" evidence="1">
    <location>
        <begin position="86"/>
        <end position="106"/>
    </location>
</feature>
<organism evidence="2 3">
    <name type="scientific">Nocardioides terrae</name>
    <dbReference type="NCBI Taxonomy" id="574651"/>
    <lineage>
        <taxon>Bacteria</taxon>
        <taxon>Bacillati</taxon>
        <taxon>Actinomycetota</taxon>
        <taxon>Actinomycetes</taxon>
        <taxon>Propionibacteriales</taxon>
        <taxon>Nocardioidaceae</taxon>
        <taxon>Nocardioides</taxon>
    </lineage>
</organism>
<evidence type="ECO:0000313" key="2">
    <source>
        <dbReference type="EMBL" id="SFC64665.1"/>
    </source>
</evidence>
<keyword evidence="1" id="KW-0472">Membrane</keyword>
<proteinExistence type="predicted"/>
<keyword evidence="1" id="KW-0812">Transmembrane</keyword>
<evidence type="ECO:0000256" key="1">
    <source>
        <dbReference type="SAM" id="Phobius"/>
    </source>
</evidence>
<dbReference type="AlphaFoldDB" id="A0A1I1KVN2"/>
<keyword evidence="3" id="KW-1185">Reference proteome</keyword>
<dbReference type="STRING" id="574651.SAMN04487968_10926"/>
<evidence type="ECO:0000313" key="3">
    <source>
        <dbReference type="Proteomes" id="UP000198832"/>
    </source>
</evidence>
<name>A0A1I1KVN2_9ACTN</name>
<feature type="transmembrane region" description="Helical" evidence="1">
    <location>
        <begin position="29"/>
        <end position="47"/>
    </location>
</feature>
<dbReference type="EMBL" id="FOLB01000009">
    <property type="protein sequence ID" value="SFC64665.1"/>
    <property type="molecule type" value="Genomic_DNA"/>
</dbReference>